<dbReference type="Gene3D" id="3.30.200.20">
    <property type="entry name" value="Phosphorylase Kinase, domain 1"/>
    <property type="match status" value="1"/>
</dbReference>
<comment type="caution">
    <text evidence="13">The sequence shown here is derived from an EMBL/GenBank/DDBJ whole genome shotgun (WGS) entry which is preliminary data.</text>
</comment>
<reference evidence="13 14" key="1">
    <citation type="submission" date="2020-03" db="EMBL/GenBank/DDBJ databases">
        <title>Draft Genome Sequence of Cudoniella acicularis.</title>
        <authorList>
            <person name="Buettner E."/>
            <person name="Kellner H."/>
        </authorList>
    </citation>
    <scope>NUCLEOTIDE SEQUENCE [LARGE SCALE GENOMIC DNA]</scope>
    <source>
        <strain evidence="13 14">DSM 108380</strain>
    </source>
</reference>
<evidence type="ECO:0000256" key="1">
    <source>
        <dbReference type="ARBA" id="ARBA00004141"/>
    </source>
</evidence>
<protein>
    <recommendedName>
        <fullName evidence="12">FAD-binding FR-type domain-containing protein</fullName>
    </recommendedName>
</protein>
<evidence type="ECO:0000256" key="11">
    <source>
        <dbReference type="SAM" id="Phobius"/>
    </source>
</evidence>
<dbReference type="InterPro" id="IPR017938">
    <property type="entry name" value="Riboflavin_synthase-like_b-brl"/>
</dbReference>
<feature type="transmembrane region" description="Helical" evidence="11">
    <location>
        <begin position="236"/>
        <end position="258"/>
    </location>
</feature>
<dbReference type="InterPro" id="IPR039261">
    <property type="entry name" value="FNR_nucleotide-bd"/>
</dbReference>
<dbReference type="GO" id="GO:0006952">
    <property type="term" value="P:defense response"/>
    <property type="evidence" value="ECO:0007669"/>
    <property type="project" value="TreeGrafter"/>
</dbReference>
<dbReference type="SFLD" id="SFLDS00052">
    <property type="entry name" value="Ferric_Reductase_Domain"/>
    <property type="match status" value="1"/>
</dbReference>
<keyword evidence="9" id="KW-0813">Transport</keyword>
<evidence type="ECO:0000256" key="3">
    <source>
        <dbReference type="ARBA" id="ARBA00022692"/>
    </source>
</evidence>
<dbReference type="EMBL" id="JAAMPI010000596">
    <property type="protein sequence ID" value="KAF4630046.1"/>
    <property type="molecule type" value="Genomic_DNA"/>
</dbReference>
<keyword evidence="9" id="KW-0406">Ion transport</keyword>
<keyword evidence="10 11" id="KW-0472">Membrane</keyword>
<dbReference type="PRINTS" id="PR00466">
    <property type="entry name" value="GP91PHOX"/>
</dbReference>
<dbReference type="InterPro" id="IPR000778">
    <property type="entry name" value="Cyt_b245_heavy_chain"/>
</dbReference>
<dbReference type="PANTHER" id="PTHR11972:SF153">
    <property type="entry name" value="SUPEROXIDE-GENERATING NADPH OXIDASE HEAVY CHAIN SUBUNIT A"/>
    <property type="match status" value="1"/>
</dbReference>
<keyword evidence="5" id="KW-0249">Electron transport</keyword>
<feature type="domain" description="FAD-binding FR-type" evidence="12">
    <location>
        <begin position="267"/>
        <end position="402"/>
    </location>
</feature>
<feature type="transmembrane region" description="Helical" evidence="11">
    <location>
        <begin position="87"/>
        <end position="108"/>
    </location>
</feature>
<dbReference type="FunFam" id="3.40.50.80:FF:000004">
    <property type="entry name" value="NADPH oxidase isoform 2"/>
    <property type="match status" value="1"/>
</dbReference>
<comment type="subcellular location">
    <subcellularLocation>
        <location evidence="1">Membrane</location>
        <topology evidence="1">Multi-pass membrane protein</topology>
    </subcellularLocation>
</comment>
<dbReference type="Proteomes" id="UP000566819">
    <property type="component" value="Unassembled WGS sequence"/>
</dbReference>
<evidence type="ECO:0000256" key="4">
    <source>
        <dbReference type="ARBA" id="ARBA00022723"/>
    </source>
</evidence>
<evidence type="ECO:0000313" key="14">
    <source>
        <dbReference type="Proteomes" id="UP000566819"/>
    </source>
</evidence>
<feature type="transmembrane region" description="Helical" evidence="11">
    <location>
        <begin position="408"/>
        <end position="430"/>
    </location>
</feature>
<dbReference type="CDD" id="cd06186">
    <property type="entry name" value="NOX_Duox_like_FAD_NADP"/>
    <property type="match status" value="1"/>
</dbReference>
<accession>A0A8H4RIS3</accession>
<dbReference type="Pfam" id="PF08030">
    <property type="entry name" value="NAD_binding_6"/>
    <property type="match status" value="1"/>
</dbReference>
<evidence type="ECO:0000256" key="8">
    <source>
        <dbReference type="ARBA" id="ARBA00023004"/>
    </source>
</evidence>
<feature type="transmembrane region" description="Helical" evidence="11">
    <location>
        <begin position="128"/>
        <end position="148"/>
    </location>
</feature>
<dbReference type="GO" id="GO:0006811">
    <property type="term" value="P:monoatomic ion transport"/>
    <property type="evidence" value="ECO:0007669"/>
    <property type="project" value="UniProtKB-KW"/>
</dbReference>
<evidence type="ECO:0000256" key="5">
    <source>
        <dbReference type="ARBA" id="ARBA00022982"/>
    </source>
</evidence>
<dbReference type="GO" id="GO:0046872">
    <property type="term" value="F:metal ion binding"/>
    <property type="evidence" value="ECO:0007669"/>
    <property type="project" value="UniProtKB-KW"/>
</dbReference>
<dbReference type="AlphaFoldDB" id="A0A8H4RIS3"/>
<dbReference type="PROSITE" id="PS51384">
    <property type="entry name" value="FAD_FR"/>
    <property type="match status" value="1"/>
</dbReference>
<dbReference type="InterPro" id="IPR050369">
    <property type="entry name" value="RBOH/FRE"/>
</dbReference>
<dbReference type="SUPFAM" id="SSF56112">
    <property type="entry name" value="Protein kinase-like (PK-like)"/>
    <property type="match status" value="1"/>
</dbReference>
<dbReference type="SFLD" id="SFLDG01169">
    <property type="entry name" value="NADPH_oxidase_subgroup_(NOX)"/>
    <property type="match status" value="1"/>
</dbReference>
<dbReference type="SUPFAM" id="SSF63380">
    <property type="entry name" value="Riboflavin synthase domain-like"/>
    <property type="match status" value="1"/>
</dbReference>
<dbReference type="SFLD" id="SFLDG01168">
    <property type="entry name" value="Ferric_reductase_subgroup_(FRE"/>
    <property type="match status" value="1"/>
</dbReference>
<evidence type="ECO:0000256" key="7">
    <source>
        <dbReference type="ARBA" id="ARBA00023002"/>
    </source>
</evidence>
<keyword evidence="6 11" id="KW-1133">Transmembrane helix</keyword>
<keyword evidence="4" id="KW-0479">Metal-binding</keyword>
<keyword evidence="7" id="KW-0560">Oxidoreductase</keyword>
<dbReference type="InterPro" id="IPR013121">
    <property type="entry name" value="Fe_red_NAD-bd_6"/>
</dbReference>
<keyword evidence="3 11" id="KW-0812">Transmembrane</keyword>
<evidence type="ECO:0000256" key="2">
    <source>
        <dbReference type="ARBA" id="ARBA00022617"/>
    </source>
</evidence>
<evidence type="ECO:0000259" key="12">
    <source>
        <dbReference type="PROSITE" id="PS51384"/>
    </source>
</evidence>
<dbReference type="GO" id="GO:0016175">
    <property type="term" value="F:superoxide-generating NAD(P)H oxidase activity"/>
    <property type="evidence" value="ECO:0007669"/>
    <property type="project" value="TreeGrafter"/>
</dbReference>
<dbReference type="InterPro" id="IPR017927">
    <property type="entry name" value="FAD-bd_FR_type"/>
</dbReference>
<gene>
    <name evidence="13" type="ORF">G7Y89_g8096</name>
</gene>
<dbReference type="Pfam" id="PF01794">
    <property type="entry name" value="Ferric_reduct"/>
    <property type="match status" value="1"/>
</dbReference>
<dbReference type="Gene3D" id="2.40.30.10">
    <property type="entry name" value="Translation factors"/>
    <property type="match status" value="1"/>
</dbReference>
<dbReference type="GO" id="GO:0042554">
    <property type="term" value="P:superoxide anion generation"/>
    <property type="evidence" value="ECO:0007669"/>
    <property type="project" value="TreeGrafter"/>
</dbReference>
<feature type="transmembrane region" description="Helical" evidence="11">
    <location>
        <begin position="45"/>
        <end position="67"/>
    </location>
</feature>
<evidence type="ECO:0000256" key="9">
    <source>
        <dbReference type="ARBA" id="ARBA00023065"/>
    </source>
</evidence>
<evidence type="ECO:0000256" key="10">
    <source>
        <dbReference type="ARBA" id="ARBA00023136"/>
    </source>
</evidence>
<keyword evidence="14" id="KW-1185">Reference proteome</keyword>
<keyword evidence="8" id="KW-0408">Iron</keyword>
<proteinExistence type="predicted"/>
<evidence type="ECO:0000313" key="13">
    <source>
        <dbReference type="EMBL" id="KAF4630046.1"/>
    </source>
</evidence>
<dbReference type="InterPro" id="IPR013112">
    <property type="entry name" value="FAD-bd_8"/>
</dbReference>
<dbReference type="Gene3D" id="3.40.50.80">
    <property type="entry name" value="Nucleotide-binding domain of ferredoxin-NADP reductase (FNR) module"/>
    <property type="match status" value="1"/>
</dbReference>
<dbReference type="SUPFAM" id="SSF52343">
    <property type="entry name" value="Ferredoxin reductase-like, C-terminal NADP-linked domain"/>
    <property type="match status" value="1"/>
</dbReference>
<dbReference type="GO" id="GO:0043020">
    <property type="term" value="C:NADPH oxidase complex"/>
    <property type="evidence" value="ECO:0007669"/>
    <property type="project" value="TreeGrafter"/>
</dbReference>
<keyword evidence="2" id="KW-0349">Heme</keyword>
<dbReference type="InterPro" id="IPR011009">
    <property type="entry name" value="Kinase-like_dom_sf"/>
</dbReference>
<dbReference type="Pfam" id="PF08022">
    <property type="entry name" value="FAD_binding_8"/>
    <property type="match status" value="1"/>
</dbReference>
<evidence type="ECO:0000256" key="6">
    <source>
        <dbReference type="ARBA" id="ARBA00022989"/>
    </source>
</evidence>
<dbReference type="FunFam" id="2.40.30.10:FF:000103">
    <property type="entry name" value="NADPH oxidase 2"/>
    <property type="match status" value="1"/>
</dbReference>
<dbReference type="Gene3D" id="1.10.510.10">
    <property type="entry name" value="Transferase(Phosphotransferase) domain 1"/>
    <property type="match status" value="1"/>
</dbReference>
<dbReference type="PANTHER" id="PTHR11972">
    <property type="entry name" value="NADPH OXIDASE"/>
    <property type="match status" value="1"/>
</dbReference>
<dbReference type="InterPro" id="IPR013130">
    <property type="entry name" value="Fe3_Rdtase_TM_dom"/>
</dbReference>
<organism evidence="13 14">
    <name type="scientific">Cudoniella acicularis</name>
    <dbReference type="NCBI Taxonomy" id="354080"/>
    <lineage>
        <taxon>Eukaryota</taxon>
        <taxon>Fungi</taxon>
        <taxon>Dikarya</taxon>
        <taxon>Ascomycota</taxon>
        <taxon>Pezizomycotina</taxon>
        <taxon>Leotiomycetes</taxon>
        <taxon>Helotiales</taxon>
        <taxon>Tricladiaceae</taxon>
        <taxon>Cudoniella</taxon>
    </lineage>
</organism>
<name>A0A8H4RIS3_9HELO</name>
<dbReference type="OrthoDB" id="167398at2759"/>
<feature type="transmembrane region" description="Helical" evidence="11">
    <location>
        <begin position="205"/>
        <end position="224"/>
    </location>
</feature>
<sequence length="857" mass="97195">MSERSRWPPLTRMLMSGEMSGERPKELNMRERFDRWMVNEGYRRFFVFVFAAIHLMVFSFGFMNYQIKDSLTIARSTFGLTYPIARAAALTLHFDVAMILFPVCRTLISLARQTPLNGIIQFDKNITFHMTTAWSIVFFSWVHTIAHWNNFAQISAKNGLGIGGWLLANFVTGPGWTGYIMLVALMAMAITSVEKMRRANFERFWYTHHMFVVFFVFWSIHGAFCMIQPDFAPFCVGIGTTAIGVFWQYWMYGGYIYLAERIAREIRGKHKTYISKVVQHPSNVCEIQIKKENTKTRAGQYIFLCCPEVSVWQYHPFTLTSAPEEDYISVHVRVVGDFTRNLAKVLGCELDKPRGGGGGGKDASQVVGVNQNAPGTDSVDPAIRRVLPRVYVDGPFGSASEDVFKYEIAMLCGAGIGVTPFASILKSIWYRMNYPQKKTRLRKVYFFWICRDFGSFEWFRSLLLAIEAQDMDNHIEIHTYLTAKIKVDDATNIMINDANADRDAITGLRAPTNFGRPNWDMIFKSIRKIHTPAEAGVFFCGPKVLGSVLHIKCNMYSEPGCPPTNPDEIDIDEEEEEDLVLEEVELNKPSDQSHYSHTDQNMEAPDPLYEQAKYEEVNYEQPTYKYPSSDNLENIKLYQQGGFHPTQIGNKIQDSRYTIVHKLGFGGWSTTISKKHSPTNHASAFVSLPLDEFAITGPNGQHTCSVSPLLGFSVTVPVRPYTEGQPLTTSAPKYLVQALDSLALFKHCTGNIALIDFGEAFFLSSPPEQFGTAVPFMAHEQVVHSRVGRESDVWALGCVIFEMRCFNLVGTLTPSLIRENEEEKGEEGEKEVRARDLELSLRSRILAETREKKLPDE</sequence>